<dbReference type="InterPro" id="IPR001604">
    <property type="entry name" value="Endo_G_ENPP1-like_dom"/>
</dbReference>
<evidence type="ECO:0000259" key="2">
    <source>
        <dbReference type="SMART" id="SM00892"/>
    </source>
</evidence>
<gene>
    <name evidence="3" type="ORF">KE626_12690</name>
</gene>
<dbReference type="Proteomes" id="UP000676386">
    <property type="component" value="Unassembled WGS sequence"/>
</dbReference>
<evidence type="ECO:0000259" key="1">
    <source>
        <dbReference type="SMART" id="SM00477"/>
    </source>
</evidence>
<dbReference type="InterPro" id="IPR044929">
    <property type="entry name" value="DNA/RNA_non-sp_Endonuclease_sf"/>
</dbReference>
<sequence>MKVSIFKTRLKSQVWLCIAFFSIIISGCSKKELLTPLPDEHSKPSKIKGANVEAVTFLLQENFEWGNKGSYADADVQLASGSWNLSDALIGSLVSDRREGQKSIRVRNGGMVHMNFDLQLSSDANVTVKHGVFGNDESSTWELWASTDQGSTYFKIGNTVASSTASLQTASFKVTNRGAIRFELRKTDGGINRINFDDFTIATEGTPGGGSDPVPGDNDHLLLGNPTDATSSLVMINNYLMNKVYYQLSYSRDRGEPNWVCWHLSSEDLGSASRSNDFRSDPSLSDDWYRVLHTSYSRSGFDRGHNCPSGDRTSSEEANSATFLMTNMIPQAPTHNRGMWERLESYTRQLVRDGNEVYVIMGSYGAGGVGSNGEATTIDNGNVTVPGNIWKVIVVLPDGNNDLARINNDTRVIAVNTPNSNDVNADWSSYLTSVRNIESVANCKLLTNVPENIRSVLRSKVDAGQ</sequence>
<accession>A0ABS5J153</accession>
<dbReference type="SMART" id="SM00477">
    <property type="entry name" value="NUC"/>
    <property type="match status" value="1"/>
</dbReference>
<comment type="caution">
    <text evidence="3">The sequence shown here is derived from an EMBL/GenBank/DDBJ whole genome shotgun (WGS) entry which is preliminary data.</text>
</comment>
<protein>
    <submittedName>
        <fullName evidence="3">DNA/RNA non-specific endonuclease</fullName>
    </submittedName>
</protein>
<dbReference type="CDD" id="cd00091">
    <property type="entry name" value="NUC"/>
    <property type="match status" value="1"/>
</dbReference>
<dbReference type="EMBL" id="JAGTXB010000005">
    <property type="protein sequence ID" value="MBS0028167.1"/>
    <property type="molecule type" value="Genomic_DNA"/>
</dbReference>
<evidence type="ECO:0000313" key="3">
    <source>
        <dbReference type="EMBL" id="MBS0028167.1"/>
    </source>
</evidence>
<dbReference type="Gene3D" id="3.40.570.10">
    <property type="entry name" value="Extracellular Endonuclease, subunit A"/>
    <property type="match status" value="1"/>
</dbReference>
<reference evidence="3 4" key="1">
    <citation type="submission" date="2021-04" db="EMBL/GenBank/DDBJ databases">
        <title>Chitinophaga sp. nov., isolated from the rhizosphere soil.</title>
        <authorList>
            <person name="He S."/>
        </authorList>
    </citation>
    <scope>NUCLEOTIDE SEQUENCE [LARGE SCALE GENOMIC DNA]</scope>
    <source>
        <strain evidence="3 4">2R12</strain>
    </source>
</reference>
<dbReference type="Pfam" id="PF01223">
    <property type="entry name" value="Endonuclease_NS"/>
    <property type="match status" value="1"/>
</dbReference>
<keyword evidence="3" id="KW-0378">Hydrolase</keyword>
<proteinExistence type="predicted"/>
<name>A0ABS5J153_9BACT</name>
<keyword evidence="3" id="KW-0255">Endonuclease</keyword>
<evidence type="ECO:0000313" key="4">
    <source>
        <dbReference type="Proteomes" id="UP000676386"/>
    </source>
</evidence>
<dbReference type="RefSeq" id="WP_211973277.1">
    <property type="nucleotide sequence ID" value="NZ_CBFHAM010000003.1"/>
</dbReference>
<dbReference type="InterPro" id="IPR040255">
    <property type="entry name" value="Non-specific_endonuclease"/>
</dbReference>
<dbReference type="SMART" id="SM00892">
    <property type="entry name" value="Endonuclease_NS"/>
    <property type="match status" value="1"/>
</dbReference>
<dbReference type="PANTHER" id="PTHR13966">
    <property type="entry name" value="ENDONUCLEASE RELATED"/>
    <property type="match status" value="1"/>
</dbReference>
<keyword evidence="4" id="KW-1185">Reference proteome</keyword>
<keyword evidence="3" id="KW-0540">Nuclease</keyword>
<dbReference type="PROSITE" id="PS51257">
    <property type="entry name" value="PROKAR_LIPOPROTEIN"/>
    <property type="match status" value="1"/>
</dbReference>
<dbReference type="SUPFAM" id="SSF54060">
    <property type="entry name" value="His-Me finger endonucleases"/>
    <property type="match status" value="1"/>
</dbReference>
<feature type="domain" description="DNA/RNA non-specific endonuclease/pyrophosphatase/phosphodiesterase" evidence="2">
    <location>
        <begin position="242"/>
        <end position="452"/>
    </location>
</feature>
<dbReference type="InterPro" id="IPR044925">
    <property type="entry name" value="His-Me_finger_sf"/>
</dbReference>
<organism evidence="3 4">
    <name type="scientific">Chitinophaga hostae</name>
    <dbReference type="NCBI Taxonomy" id="2831022"/>
    <lineage>
        <taxon>Bacteria</taxon>
        <taxon>Pseudomonadati</taxon>
        <taxon>Bacteroidota</taxon>
        <taxon>Chitinophagia</taxon>
        <taxon>Chitinophagales</taxon>
        <taxon>Chitinophagaceae</taxon>
        <taxon>Chitinophaga</taxon>
    </lineage>
</organism>
<dbReference type="GO" id="GO:0004519">
    <property type="term" value="F:endonuclease activity"/>
    <property type="evidence" value="ECO:0007669"/>
    <property type="project" value="UniProtKB-KW"/>
</dbReference>
<dbReference type="PANTHER" id="PTHR13966:SF5">
    <property type="entry name" value="ENDONUCLEASE G, MITOCHONDRIAL"/>
    <property type="match status" value="1"/>
</dbReference>
<feature type="domain" description="ENPP1-3/EXOG-like endonuclease/phosphodiesterase" evidence="1">
    <location>
        <begin position="243"/>
        <end position="452"/>
    </location>
</feature>
<dbReference type="InterPro" id="IPR020821">
    <property type="entry name" value="ENPP1-3/EXOG-like_nuc-like"/>
</dbReference>